<accession>A0ABU0JK29</accession>
<dbReference type="InterPro" id="IPR045336">
    <property type="entry name" value="MmgE_PrpD_N"/>
</dbReference>
<reference evidence="4 5" key="1">
    <citation type="submission" date="2023-07" db="EMBL/GenBank/DDBJ databases">
        <title>Genomic Encyclopedia of Type Strains, Phase IV (KMG-IV): sequencing the most valuable type-strain genomes for metagenomic binning, comparative biology and taxonomic classification.</title>
        <authorList>
            <person name="Goeker M."/>
        </authorList>
    </citation>
    <scope>NUCLEOTIDE SEQUENCE [LARGE SCALE GENOMIC DNA]</scope>
    <source>
        <strain evidence="4 5">DSM 19619</strain>
    </source>
</reference>
<dbReference type="InterPro" id="IPR005656">
    <property type="entry name" value="MmgE_PrpD"/>
</dbReference>
<comment type="similarity">
    <text evidence="1">Belongs to the PrpD family.</text>
</comment>
<feature type="domain" description="MmgE/PrpD C-terminal" evidence="3">
    <location>
        <begin position="276"/>
        <end position="441"/>
    </location>
</feature>
<dbReference type="SUPFAM" id="SSF103378">
    <property type="entry name" value="2-methylcitrate dehydratase PrpD"/>
    <property type="match status" value="1"/>
</dbReference>
<dbReference type="Gene3D" id="1.10.4100.10">
    <property type="entry name" value="2-methylcitrate dehydratase PrpD"/>
    <property type="match status" value="1"/>
</dbReference>
<keyword evidence="5" id="KW-1185">Reference proteome</keyword>
<evidence type="ECO:0000256" key="1">
    <source>
        <dbReference type="ARBA" id="ARBA00006174"/>
    </source>
</evidence>
<name>A0ABU0JK29_9HYPH</name>
<evidence type="ECO:0000313" key="5">
    <source>
        <dbReference type="Proteomes" id="UP001242480"/>
    </source>
</evidence>
<sequence length="466" mass="48221">MTGTGTLAAFAAGLAFEDVPPDLAAKIALHLLDTVGCGIAGAETGLTRNLIGFAGGELAAGPCRVPGTPAAFGPAGAAFLTSAAMNALDHDDGFEVDGRGMGHPGASLVAAALSAVWQRPVDGRSLIAALAAAYEINARVILSMQPSYERFREVYGVCQHQAIGAAVAYGRLAGLDAGGLENAFGLAGTLAPVPSLRKYNWQSRPLVSFKDFNAPAAEAGVRGVLLHQAGLVGARNVLDGEHGLWRMLGSDRFDAELLTAGLGTDWLARHASFKPFPTCRWMHTALESFCAVRDGHGLAPAEIEAITVHSFAGMARDFMDAAPQGMVDAEFSLPFALAVLAQGERPALQWYADEALADAALLALARRVRVVVDPQIDAEMSSGKRRPAGQTDVTARGTELRGPRLLHPAGTAERPLDAAALRAKFRANLGHRLGPGAADALAEALLDPATADIGAVLAGVRGAAAP</sequence>
<protein>
    <submittedName>
        <fullName evidence="4">2-methylcitrate dehydratase PrpD</fullName>
    </submittedName>
</protein>
<evidence type="ECO:0000259" key="3">
    <source>
        <dbReference type="Pfam" id="PF19305"/>
    </source>
</evidence>
<evidence type="ECO:0000313" key="4">
    <source>
        <dbReference type="EMBL" id="MDQ0474642.1"/>
    </source>
</evidence>
<dbReference type="RefSeq" id="WP_307284571.1">
    <property type="nucleotide sequence ID" value="NZ_JAUSVX010000024.1"/>
</dbReference>
<proteinExistence type="inferred from homology"/>
<comment type="caution">
    <text evidence="4">The sequence shown here is derived from an EMBL/GenBank/DDBJ whole genome shotgun (WGS) entry which is preliminary data.</text>
</comment>
<dbReference type="InterPro" id="IPR042188">
    <property type="entry name" value="MmgE/PrpD_sf_2"/>
</dbReference>
<dbReference type="Gene3D" id="3.30.1330.120">
    <property type="entry name" value="2-methylcitrate dehydratase PrpD"/>
    <property type="match status" value="1"/>
</dbReference>
<evidence type="ECO:0000259" key="2">
    <source>
        <dbReference type="Pfam" id="PF03972"/>
    </source>
</evidence>
<dbReference type="EMBL" id="JAUSVX010000024">
    <property type="protein sequence ID" value="MDQ0474642.1"/>
    <property type="molecule type" value="Genomic_DNA"/>
</dbReference>
<dbReference type="InterPro" id="IPR036148">
    <property type="entry name" value="MmgE/PrpD_sf"/>
</dbReference>
<dbReference type="InterPro" id="IPR042183">
    <property type="entry name" value="MmgE/PrpD_sf_1"/>
</dbReference>
<dbReference type="Pfam" id="PF03972">
    <property type="entry name" value="MmgE_PrpD_N"/>
    <property type="match status" value="1"/>
</dbReference>
<feature type="domain" description="MmgE/PrpD N-terminal" evidence="2">
    <location>
        <begin position="6"/>
        <end position="251"/>
    </location>
</feature>
<organism evidence="4 5">
    <name type="scientific">Labrys wisconsinensis</name>
    <dbReference type="NCBI Taxonomy" id="425677"/>
    <lineage>
        <taxon>Bacteria</taxon>
        <taxon>Pseudomonadati</taxon>
        <taxon>Pseudomonadota</taxon>
        <taxon>Alphaproteobacteria</taxon>
        <taxon>Hyphomicrobiales</taxon>
        <taxon>Xanthobacteraceae</taxon>
        <taxon>Labrys</taxon>
    </lineage>
</organism>
<dbReference type="Pfam" id="PF19305">
    <property type="entry name" value="MmgE_PrpD_C"/>
    <property type="match status" value="1"/>
</dbReference>
<dbReference type="Proteomes" id="UP001242480">
    <property type="component" value="Unassembled WGS sequence"/>
</dbReference>
<dbReference type="InterPro" id="IPR045337">
    <property type="entry name" value="MmgE_PrpD_C"/>
</dbReference>
<dbReference type="PANTHER" id="PTHR16943">
    <property type="entry name" value="2-METHYLCITRATE DEHYDRATASE-RELATED"/>
    <property type="match status" value="1"/>
</dbReference>
<gene>
    <name evidence="4" type="ORF">QO011_007683</name>
</gene>
<dbReference type="PANTHER" id="PTHR16943:SF8">
    <property type="entry name" value="2-METHYLCITRATE DEHYDRATASE"/>
    <property type="match status" value="1"/>
</dbReference>